<evidence type="ECO:0000256" key="5">
    <source>
        <dbReference type="SAM" id="MobiDB-lite"/>
    </source>
</evidence>
<evidence type="ECO:0000256" key="4">
    <source>
        <dbReference type="ARBA" id="ARBA00047304"/>
    </source>
</evidence>
<feature type="region of interest" description="Disordered" evidence="5">
    <location>
        <begin position="1"/>
        <end position="69"/>
    </location>
</feature>
<dbReference type="PROSITE" id="PS50104">
    <property type="entry name" value="TIR"/>
    <property type="match status" value="1"/>
</dbReference>
<evidence type="ECO:0000256" key="3">
    <source>
        <dbReference type="ARBA" id="ARBA00023027"/>
    </source>
</evidence>
<dbReference type="Gene3D" id="3.40.50.10140">
    <property type="entry name" value="Toll/interleukin-1 receptor homology (TIR) domain"/>
    <property type="match status" value="1"/>
</dbReference>
<accession>A0ABQ3X2P1</accession>
<dbReference type="SUPFAM" id="SSF52200">
    <property type="entry name" value="Toll/Interleukin receptor TIR domain"/>
    <property type="match status" value="1"/>
</dbReference>
<reference evidence="7 8" key="1">
    <citation type="submission" date="2021-01" db="EMBL/GenBank/DDBJ databases">
        <title>Whole genome shotgun sequence of Actinoplanes couchii NBRC 106145.</title>
        <authorList>
            <person name="Komaki H."/>
            <person name="Tamura T."/>
        </authorList>
    </citation>
    <scope>NUCLEOTIDE SEQUENCE [LARGE SCALE GENOMIC DNA]</scope>
    <source>
        <strain evidence="7 8">NBRC 106145</strain>
    </source>
</reference>
<dbReference type="PANTHER" id="PTHR32009:SF39">
    <property type="entry name" value="TIR DOMAIN-CONTAINING PROTEIN"/>
    <property type="match status" value="1"/>
</dbReference>
<dbReference type="InterPro" id="IPR000157">
    <property type="entry name" value="TIR_dom"/>
</dbReference>
<organism evidence="7 8">
    <name type="scientific">Actinoplanes couchii</name>
    <dbReference type="NCBI Taxonomy" id="403638"/>
    <lineage>
        <taxon>Bacteria</taxon>
        <taxon>Bacillati</taxon>
        <taxon>Actinomycetota</taxon>
        <taxon>Actinomycetes</taxon>
        <taxon>Micromonosporales</taxon>
        <taxon>Micromonosporaceae</taxon>
        <taxon>Actinoplanes</taxon>
    </lineage>
</organism>
<dbReference type="EMBL" id="BOMG01000023">
    <property type="protein sequence ID" value="GID52754.1"/>
    <property type="molecule type" value="Genomic_DNA"/>
</dbReference>
<gene>
    <name evidence="7" type="ORF">Aco03nite_011580</name>
</gene>
<feature type="compositionally biased region" description="Basic and acidic residues" evidence="5">
    <location>
        <begin position="54"/>
        <end position="69"/>
    </location>
</feature>
<name>A0ABQ3X2P1_9ACTN</name>
<protein>
    <recommendedName>
        <fullName evidence="1">ADP-ribosyl cyclase/cyclic ADP-ribose hydrolase</fullName>
        <ecNumber evidence="1">3.2.2.6</ecNumber>
    </recommendedName>
</protein>
<dbReference type="PANTHER" id="PTHR32009">
    <property type="entry name" value="TMV RESISTANCE PROTEIN N-LIKE"/>
    <property type="match status" value="1"/>
</dbReference>
<keyword evidence="8" id="KW-1185">Reference proteome</keyword>
<dbReference type="RefSeq" id="WP_203793693.1">
    <property type="nucleotide sequence ID" value="NZ_BAAAQE010000076.1"/>
</dbReference>
<dbReference type="Pfam" id="PF13676">
    <property type="entry name" value="TIR_2"/>
    <property type="match status" value="1"/>
</dbReference>
<feature type="compositionally biased region" description="Basic and acidic residues" evidence="5">
    <location>
        <begin position="1"/>
        <end position="21"/>
    </location>
</feature>
<evidence type="ECO:0000256" key="1">
    <source>
        <dbReference type="ARBA" id="ARBA00011982"/>
    </source>
</evidence>
<evidence type="ECO:0000313" key="8">
    <source>
        <dbReference type="Proteomes" id="UP000612282"/>
    </source>
</evidence>
<dbReference type="EC" id="3.2.2.6" evidence="1"/>
<dbReference type="InterPro" id="IPR035897">
    <property type="entry name" value="Toll_tir_struct_dom_sf"/>
</dbReference>
<keyword evidence="2" id="KW-0378">Hydrolase</keyword>
<dbReference type="Proteomes" id="UP000612282">
    <property type="component" value="Unassembled WGS sequence"/>
</dbReference>
<proteinExistence type="predicted"/>
<feature type="domain" description="TIR" evidence="6">
    <location>
        <begin position="148"/>
        <end position="282"/>
    </location>
</feature>
<keyword evidence="3" id="KW-0520">NAD</keyword>
<evidence type="ECO:0000313" key="7">
    <source>
        <dbReference type="EMBL" id="GID52754.1"/>
    </source>
</evidence>
<comment type="caution">
    <text evidence="7">The sequence shown here is derived from an EMBL/GenBank/DDBJ whole genome shotgun (WGS) entry which is preliminary data.</text>
</comment>
<evidence type="ECO:0000259" key="6">
    <source>
        <dbReference type="PROSITE" id="PS50104"/>
    </source>
</evidence>
<evidence type="ECO:0000256" key="2">
    <source>
        <dbReference type="ARBA" id="ARBA00022801"/>
    </source>
</evidence>
<comment type="catalytic activity">
    <reaction evidence="4">
        <text>NAD(+) + H2O = ADP-D-ribose + nicotinamide + H(+)</text>
        <dbReference type="Rhea" id="RHEA:16301"/>
        <dbReference type="ChEBI" id="CHEBI:15377"/>
        <dbReference type="ChEBI" id="CHEBI:15378"/>
        <dbReference type="ChEBI" id="CHEBI:17154"/>
        <dbReference type="ChEBI" id="CHEBI:57540"/>
        <dbReference type="ChEBI" id="CHEBI:57967"/>
        <dbReference type="EC" id="3.2.2.6"/>
    </reaction>
    <physiologicalReaction direction="left-to-right" evidence="4">
        <dbReference type="Rhea" id="RHEA:16302"/>
    </physiologicalReaction>
</comment>
<sequence>MTSEGDLRRYRADANRYRSDISKASGTVATQRKKAADAMTAASKSKSSGTIRMKQAEADRATKAANDAEKKRADLEAKLAATEVKITKAQETIDKNQRIMHEKAMRDLRSKIEQASSQFKPTLMARQGNPFPGPSRQFPNRNGSMPSPTADVFLSHASEDKDEIARPLKDALEARGVSVWFDEIRITVGKSIRREIESGIAGCRFAFVIISPHFFRKQWTQAELDALFGKKMDSGDDSVLPVWHHISKDEVKLHSPLLAGILALNSATMTVEEIAEGLAEAVKS</sequence>